<proteinExistence type="predicted"/>
<dbReference type="PANTHER" id="PTHR45982:SF1">
    <property type="entry name" value="REGULATOR OF CHROMOSOME CONDENSATION"/>
    <property type="match status" value="1"/>
</dbReference>
<dbReference type="Gene3D" id="2.130.10.30">
    <property type="entry name" value="Regulator of chromosome condensation 1/beta-lactamase-inhibitor protein II"/>
    <property type="match status" value="2"/>
</dbReference>
<organism evidence="1">
    <name type="scientific">Hyperionvirus sp</name>
    <dbReference type="NCBI Taxonomy" id="2487770"/>
    <lineage>
        <taxon>Viruses</taxon>
        <taxon>Varidnaviria</taxon>
        <taxon>Bamfordvirae</taxon>
        <taxon>Nucleocytoviricota</taxon>
        <taxon>Megaviricetes</taxon>
        <taxon>Imitervirales</taxon>
        <taxon>Mimiviridae</taxon>
        <taxon>Klosneuvirinae</taxon>
    </lineage>
</organism>
<dbReference type="SUPFAM" id="SSF50985">
    <property type="entry name" value="RCC1/BLIP-II"/>
    <property type="match status" value="1"/>
</dbReference>
<accession>A0A3G5AF72</accession>
<dbReference type="PROSITE" id="PS50012">
    <property type="entry name" value="RCC1_3"/>
    <property type="match status" value="2"/>
</dbReference>
<dbReference type="InterPro" id="IPR009091">
    <property type="entry name" value="RCC1/BLIP-II"/>
</dbReference>
<dbReference type="Pfam" id="PF13540">
    <property type="entry name" value="RCC1_2"/>
    <property type="match status" value="2"/>
</dbReference>
<reference evidence="1" key="1">
    <citation type="submission" date="2018-10" db="EMBL/GenBank/DDBJ databases">
        <title>Hidden diversity of soil giant viruses.</title>
        <authorList>
            <person name="Schulz F."/>
            <person name="Alteio L."/>
            <person name="Goudeau D."/>
            <person name="Ryan E.M."/>
            <person name="Malmstrom R.R."/>
            <person name="Blanchard J."/>
            <person name="Woyke T."/>
        </authorList>
    </citation>
    <scope>NUCLEOTIDE SEQUENCE</scope>
    <source>
        <strain evidence="1">HYV1</strain>
    </source>
</reference>
<dbReference type="InterPro" id="IPR051553">
    <property type="entry name" value="Ran_GTPase-activating"/>
</dbReference>
<name>A0A3G5AF72_9VIRU</name>
<dbReference type="GO" id="GO:0005085">
    <property type="term" value="F:guanyl-nucleotide exchange factor activity"/>
    <property type="evidence" value="ECO:0007669"/>
    <property type="project" value="TreeGrafter"/>
</dbReference>
<dbReference type="PANTHER" id="PTHR45982">
    <property type="entry name" value="REGULATOR OF CHROMOSOME CONDENSATION"/>
    <property type="match status" value="1"/>
</dbReference>
<dbReference type="EMBL" id="MK072410">
    <property type="protein sequence ID" value="AYV84533.1"/>
    <property type="molecule type" value="Genomic_DNA"/>
</dbReference>
<evidence type="ECO:0000313" key="1">
    <source>
        <dbReference type="EMBL" id="AYV84533.1"/>
    </source>
</evidence>
<sequence>MDLCFVIETLPVELQHIVISYDHLIIFLLPYSKLVKYDWFGLIKVIFSLNYSKKVFTNETMMKIYLTRCRKSINRHFRENTIIKLNDGTLMGCGSDASGMLGDSDIFSRNVFSVIENVPKNIIEINVSGLDTTIRLSDGTLIWYSIDTKTELKKKNIVEVIYGCGSSKYIRFSNGIIMGYQIVGNPGTFCHSFKKIDYVKNVADVRCGNDHTVLRLMDGTLMTCGVNSYGQLGLGDKLDRKNFTEVCGLDKGNIVEIIADYCVSMLRLMDGTIMSCGYNLSGELGLGDRENREIFTTIKLIPKNIDRIAFGHMHTFILLTNGALMSCGDNNSGQLGMGDDKRRDIFSEITDVPRNIIDVYCGCMYTIIRLDDGTLLGTGENTDGQLGLGDFTNRTSFQEISQIPKNIIEVVCYSTGTFIRLSDGVLMGSGSNVGGQLGLGRDIYATNTFIKIEGINGFVTEIA</sequence>
<protein>
    <submittedName>
        <fullName evidence="1">Chromosome condensation regulator</fullName>
    </submittedName>
</protein>
<gene>
    <name evidence="1" type="ORF">Hyperionvirus28_21</name>
</gene>
<dbReference type="InterPro" id="IPR000408">
    <property type="entry name" value="Reg_chr_condens"/>
</dbReference>